<keyword evidence="1" id="KW-0812">Transmembrane</keyword>
<dbReference type="AlphaFoldDB" id="A0A0K1ED48"/>
<accession>A0A0K1ED48</accession>
<dbReference type="KEGG" id="ccro:CMC5_027490"/>
<dbReference type="RefSeq" id="WP_050430810.1">
    <property type="nucleotide sequence ID" value="NZ_CP012159.1"/>
</dbReference>
<keyword evidence="3" id="KW-1185">Reference proteome</keyword>
<evidence type="ECO:0000313" key="2">
    <source>
        <dbReference type="EMBL" id="AKT38602.1"/>
    </source>
</evidence>
<name>A0A0K1ED48_CHOCO</name>
<proteinExistence type="predicted"/>
<dbReference type="OrthoDB" id="9834470at2"/>
<gene>
    <name evidence="2" type="ORF">CMC5_027490</name>
</gene>
<evidence type="ECO:0000256" key="1">
    <source>
        <dbReference type="SAM" id="Phobius"/>
    </source>
</evidence>
<sequence>MQSGLPLFLSADLDAPCACGGMSFFGFSISSLIFFALALWLAAKILRRLRRKGKPRSRERTELDQWADEVLTRELHRKLSATGLERDTVQRAFEGTPEPDAVSAIEEAVKSVQMRYARTPREEYEARLEVSFEDGTTATATRLLTAAQLPPDVWEELGRTGGSYIFRTLHFPWSEPNRWS</sequence>
<organism evidence="2 3">
    <name type="scientific">Chondromyces crocatus</name>
    <dbReference type="NCBI Taxonomy" id="52"/>
    <lineage>
        <taxon>Bacteria</taxon>
        <taxon>Pseudomonadati</taxon>
        <taxon>Myxococcota</taxon>
        <taxon>Polyangia</taxon>
        <taxon>Polyangiales</taxon>
        <taxon>Polyangiaceae</taxon>
        <taxon>Chondromyces</taxon>
    </lineage>
</organism>
<feature type="transmembrane region" description="Helical" evidence="1">
    <location>
        <begin position="20"/>
        <end position="42"/>
    </location>
</feature>
<keyword evidence="1" id="KW-1133">Transmembrane helix</keyword>
<keyword evidence="1" id="KW-0472">Membrane</keyword>
<evidence type="ECO:0000313" key="3">
    <source>
        <dbReference type="Proteomes" id="UP000067626"/>
    </source>
</evidence>
<reference evidence="2 3" key="1">
    <citation type="submission" date="2015-07" db="EMBL/GenBank/DDBJ databases">
        <title>Genome analysis of myxobacterium Chondromyces crocatus Cm c5 reveals a high potential for natural compound synthesis and the genetic basis for the loss of fruiting body formation.</title>
        <authorList>
            <person name="Zaburannyi N."/>
            <person name="Bunk B."/>
            <person name="Maier J."/>
            <person name="Overmann J."/>
            <person name="Mueller R."/>
        </authorList>
    </citation>
    <scope>NUCLEOTIDE SEQUENCE [LARGE SCALE GENOMIC DNA]</scope>
    <source>
        <strain evidence="2 3">Cm c5</strain>
    </source>
</reference>
<protein>
    <submittedName>
        <fullName evidence="2">Uncharacterized protein</fullName>
    </submittedName>
</protein>
<dbReference type="EMBL" id="CP012159">
    <property type="protein sequence ID" value="AKT38602.1"/>
    <property type="molecule type" value="Genomic_DNA"/>
</dbReference>
<dbReference type="Proteomes" id="UP000067626">
    <property type="component" value="Chromosome"/>
</dbReference>